<name>A0A6J4JIQ9_9CHLR</name>
<dbReference type="Gene3D" id="3.10.180.10">
    <property type="entry name" value="2,3-Dihydroxybiphenyl 1,2-Dioxygenase, domain 1"/>
    <property type="match status" value="1"/>
</dbReference>
<dbReference type="InterPro" id="IPR029068">
    <property type="entry name" value="Glyas_Bleomycin-R_OHBP_Dase"/>
</dbReference>
<dbReference type="AlphaFoldDB" id="A0A6J4JIQ9"/>
<evidence type="ECO:0000313" key="2">
    <source>
        <dbReference type="EMBL" id="CAA9277537.1"/>
    </source>
</evidence>
<organism evidence="2">
    <name type="scientific">uncultured Chloroflexia bacterium</name>
    <dbReference type="NCBI Taxonomy" id="1672391"/>
    <lineage>
        <taxon>Bacteria</taxon>
        <taxon>Bacillati</taxon>
        <taxon>Chloroflexota</taxon>
        <taxon>Chloroflexia</taxon>
        <taxon>environmental samples</taxon>
    </lineage>
</organism>
<dbReference type="EMBL" id="CADCTK010000730">
    <property type="protein sequence ID" value="CAA9277537.1"/>
    <property type="molecule type" value="Genomic_DNA"/>
</dbReference>
<dbReference type="PANTHER" id="PTHR35908:SF1">
    <property type="entry name" value="CONSERVED PROTEIN"/>
    <property type="match status" value="1"/>
</dbReference>
<protein>
    <recommendedName>
        <fullName evidence="1">Glyoxalase-like domain-containing protein</fullName>
    </recommendedName>
</protein>
<reference evidence="2" key="1">
    <citation type="submission" date="2020-02" db="EMBL/GenBank/DDBJ databases">
        <authorList>
            <person name="Meier V. D."/>
        </authorList>
    </citation>
    <scope>NUCLEOTIDE SEQUENCE</scope>
    <source>
        <strain evidence="2">AVDCRST_MAG26</strain>
    </source>
</reference>
<dbReference type="InterPro" id="IPR041581">
    <property type="entry name" value="Glyoxalase_6"/>
</dbReference>
<dbReference type="SUPFAM" id="SSF54593">
    <property type="entry name" value="Glyoxalase/Bleomycin resistance protein/Dihydroxybiphenyl dioxygenase"/>
    <property type="match status" value="1"/>
</dbReference>
<evidence type="ECO:0000259" key="1">
    <source>
        <dbReference type="Pfam" id="PF18029"/>
    </source>
</evidence>
<accession>A0A6J4JIQ9</accession>
<feature type="domain" description="Glyoxalase-like" evidence="1">
    <location>
        <begin position="6"/>
        <end position="143"/>
    </location>
</feature>
<gene>
    <name evidence="2" type="ORF">AVDCRST_MAG26-3149</name>
</gene>
<proteinExistence type="predicted"/>
<dbReference type="PANTHER" id="PTHR35908">
    <property type="entry name" value="HYPOTHETICAL FUSION PROTEIN"/>
    <property type="match status" value="1"/>
</dbReference>
<dbReference type="Pfam" id="PF18029">
    <property type="entry name" value="Glyoxalase_6"/>
    <property type="match status" value="1"/>
</dbReference>
<sequence length="144" mass="16136">MATSVQIVIDCADPARLAPFWAAALQYRQDDPPEGYDSWPAFLAAQGVPEDQWNAANAVSDPDGRGPRIYFQRVPEPKRVKNRVHLDLNVGGGHAIALDERQRRVDAEVERLIGLGATKLHPMEQRGEYWVVMQDPEGNEFCVQ</sequence>